<dbReference type="AlphaFoldDB" id="A0A7J6QM97"/>
<dbReference type="Proteomes" id="UP000574390">
    <property type="component" value="Unassembled WGS sequence"/>
</dbReference>
<feature type="signal peptide" evidence="2">
    <location>
        <begin position="1"/>
        <end position="23"/>
    </location>
</feature>
<organism evidence="3 4">
    <name type="scientific">Perkinsus olseni</name>
    <name type="common">Perkinsus atlanticus</name>
    <dbReference type="NCBI Taxonomy" id="32597"/>
    <lineage>
        <taxon>Eukaryota</taxon>
        <taxon>Sar</taxon>
        <taxon>Alveolata</taxon>
        <taxon>Perkinsozoa</taxon>
        <taxon>Perkinsea</taxon>
        <taxon>Perkinsida</taxon>
        <taxon>Perkinsidae</taxon>
        <taxon>Perkinsus</taxon>
    </lineage>
</organism>
<feature type="region of interest" description="Disordered" evidence="1">
    <location>
        <begin position="68"/>
        <end position="104"/>
    </location>
</feature>
<evidence type="ECO:0000313" key="3">
    <source>
        <dbReference type="EMBL" id="KAF4709724.1"/>
    </source>
</evidence>
<comment type="caution">
    <text evidence="3">The sequence shown here is derived from an EMBL/GenBank/DDBJ whole genome shotgun (WGS) entry which is preliminary data.</text>
</comment>
<name>A0A7J6QM97_PEROL</name>
<evidence type="ECO:0000256" key="2">
    <source>
        <dbReference type="SAM" id="SignalP"/>
    </source>
</evidence>
<evidence type="ECO:0000313" key="4">
    <source>
        <dbReference type="Proteomes" id="UP000574390"/>
    </source>
</evidence>
<protein>
    <submittedName>
        <fullName evidence="3">Uncharacterized protein</fullName>
    </submittedName>
</protein>
<reference evidence="3 4" key="1">
    <citation type="submission" date="2020-04" db="EMBL/GenBank/DDBJ databases">
        <title>Perkinsus olseni comparative genomics.</title>
        <authorList>
            <person name="Bogema D.R."/>
        </authorList>
    </citation>
    <scope>NUCLEOTIDE SEQUENCE [LARGE SCALE GENOMIC DNA]</scope>
    <source>
        <strain evidence="3">ATCC PRA-205</strain>
    </source>
</reference>
<keyword evidence="2" id="KW-0732">Signal</keyword>
<accession>A0A7J6QM97</accession>
<proteinExistence type="predicted"/>
<feature type="non-terminal residue" evidence="3">
    <location>
        <position position="104"/>
    </location>
</feature>
<dbReference type="EMBL" id="JABANM010028432">
    <property type="protein sequence ID" value="KAF4709724.1"/>
    <property type="molecule type" value="Genomic_DNA"/>
</dbReference>
<sequence>MASCFRIVYAVLMASVLVQVGGAAPSQQAWDDYCENTARITGSKCNFTVGLCEGSSVPCGGADVPPSSTAVVGPTPLSSTTGITSSTSSGTTTALPYTGPSSTA</sequence>
<evidence type="ECO:0000256" key="1">
    <source>
        <dbReference type="SAM" id="MobiDB-lite"/>
    </source>
</evidence>
<gene>
    <name evidence="3" type="ORF">FOZ62_014254</name>
</gene>
<feature type="compositionally biased region" description="Low complexity" evidence="1">
    <location>
        <begin position="78"/>
        <end position="93"/>
    </location>
</feature>
<feature type="chain" id="PRO_5029546878" evidence="2">
    <location>
        <begin position="24"/>
        <end position="104"/>
    </location>
</feature>